<name>A0A1H6KUH5_9FLAO</name>
<dbReference type="Gene3D" id="1.10.260.40">
    <property type="entry name" value="lambda repressor-like DNA-binding domains"/>
    <property type="match status" value="1"/>
</dbReference>
<accession>A0A1H6KUH5</accession>
<evidence type="ECO:0000259" key="1">
    <source>
        <dbReference type="PROSITE" id="PS50943"/>
    </source>
</evidence>
<feature type="domain" description="HTH cro/C1-type" evidence="1">
    <location>
        <begin position="5"/>
        <end position="22"/>
    </location>
</feature>
<protein>
    <recommendedName>
        <fullName evidence="1">HTH cro/C1-type domain-containing protein</fullName>
    </recommendedName>
</protein>
<dbReference type="AlphaFoldDB" id="A0A1H6KUH5"/>
<dbReference type="SUPFAM" id="SSF47413">
    <property type="entry name" value="lambda repressor-like DNA-binding domains"/>
    <property type="match status" value="1"/>
</dbReference>
<dbReference type="Proteomes" id="UP000198555">
    <property type="component" value="Unassembled WGS sequence"/>
</dbReference>
<dbReference type="PROSITE" id="PS50943">
    <property type="entry name" value="HTH_CROC1"/>
    <property type="match status" value="1"/>
</dbReference>
<evidence type="ECO:0000313" key="3">
    <source>
        <dbReference type="Proteomes" id="UP000198555"/>
    </source>
</evidence>
<keyword evidence="3" id="KW-1185">Reference proteome</keyword>
<sequence length="40" mass="4576">MQSKVKILREQKNLTQTELAEKVVDNRSVPSKLVLSQSIH</sequence>
<proteinExistence type="predicted"/>
<dbReference type="STRING" id="420404.SAMN05421793_1265"/>
<gene>
    <name evidence="2" type="ORF">SAMN05421793_1265</name>
</gene>
<reference evidence="3" key="1">
    <citation type="submission" date="2016-10" db="EMBL/GenBank/DDBJ databases">
        <authorList>
            <person name="Varghese N."/>
            <person name="Submissions S."/>
        </authorList>
    </citation>
    <scope>NUCLEOTIDE SEQUENCE [LARGE SCALE GENOMIC DNA]</scope>
    <source>
        <strain evidence="3">DSM 19326</strain>
    </source>
</reference>
<dbReference type="GO" id="GO:0003677">
    <property type="term" value="F:DNA binding"/>
    <property type="evidence" value="ECO:0007669"/>
    <property type="project" value="InterPro"/>
</dbReference>
<dbReference type="InterPro" id="IPR010982">
    <property type="entry name" value="Lambda_DNA-bd_dom_sf"/>
</dbReference>
<dbReference type="EMBL" id="FNWX01000026">
    <property type="protein sequence ID" value="SEH75348.1"/>
    <property type="molecule type" value="Genomic_DNA"/>
</dbReference>
<dbReference type="InterPro" id="IPR001387">
    <property type="entry name" value="Cro/C1-type_HTH"/>
</dbReference>
<organism evidence="2 3">
    <name type="scientific">Epilithonimonas hominis</name>
    <dbReference type="NCBI Taxonomy" id="420404"/>
    <lineage>
        <taxon>Bacteria</taxon>
        <taxon>Pseudomonadati</taxon>
        <taxon>Bacteroidota</taxon>
        <taxon>Flavobacteriia</taxon>
        <taxon>Flavobacteriales</taxon>
        <taxon>Weeksellaceae</taxon>
        <taxon>Chryseobacterium group</taxon>
        <taxon>Epilithonimonas</taxon>
    </lineage>
</organism>
<evidence type="ECO:0000313" key="2">
    <source>
        <dbReference type="EMBL" id="SEH75348.1"/>
    </source>
</evidence>